<keyword evidence="2" id="KW-1185">Reference proteome</keyword>
<sequence length="82" mass="9735">MKSSNRPLQCLTLQDYQWSRARVVAGQTDMPNAVWKMLLFYPYKIDHVQELKAKDYKKDFQVNVSYPNGNRQSLTLENIVRR</sequence>
<evidence type="ECO:0000313" key="1">
    <source>
        <dbReference type="EMBL" id="GIY17502.1"/>
    </source>
</evidence>
<gene>
    <name evidence="1" type="ORF">CEXT_412311</name>
</gene>
<comment type="caution">
    <text evidence="1">The sequence shown here is derived from an EMBL/GenBank/DDBJ whole genome shotgun (WGS) entry which is preliminary data.</text>
</comment>
<dbReference type="Proteomes" id="UP001054945">
    <property type="component" value="Unassembled WGS sequence"/>
</dbReference>
<reference evidence="1 2" key="1">
    <citation type="submission" date="2021-06" db="EMBL/GenBank/DDBJ databases">
        <title>Caerostris extrusa draft genome.</title>
        <authorList>
            <person name="Kono N."/>
            <person name="Arakawa K."/>
        </authorList>
    </citation>
    <scope>NUCLEOTIDE SEQUENCE [LARGE SCALE GENOMIC DNA]</scope>
</reference>
<dbReference type="EMBL" id="BPLR01007517">
    <property type="protein sequence ID" value="GIY17502.1"/>
    <property type="molecule type" value="Genomic_DNA"/>
</dbReference>
<organism evidence="1 2">
    <name type="scientific">Caerostris extrusa</name>
    <name type="common">Bark spider</name>
    <name type="synonym">Caerostris bankana</name>
    <dbReference type="NCBI Taxonomy" id="172846"/>
    <lineage>
        <taxon>Eukaryota</taxon>
        <taxon>Metazoa</taxon>
        <taxon>Ecdysozoa</taxon>
        <taxon>Arthropoda</taxon>
        <taxon>Chelicerata</taxon>
        <taxon>Arachnida</taxon>
        <taxon>Araneae</taxon>
        <taxon>Araneomorphae</taxon>
        <taxon>Entelegynae</taxon>
        <taxon>Araneoidea</taxon>
        <taxon>Araneidae</taxon>
        <taxon>Caerostris</taxon>
    </lineage>
</organism>
<protein>
    <submittedName>
        <fullName evidence="1">Uncharacterized protein</fullName>
    </submittedName>
</protein>
<proteinExistence type="predicted"/>
<name>A0AAV4RBL4_CAEEX</name>
<evidence type="ECO:0000313" key="2">
    <source>
        <dbReference type="Proteomes" id="UP001054945"/>
    </source>
</evidence>
<accession>A0AAV4RBL4</accession>
<dbReference type="AlphaFoldDB" id="A0AAV4RBL4"/>